<protein>
    <submittedName>
        <fullName evidence="1">Uncharacterized protein</fullName>
    </submittedName>
</protein>
<sequence>MAYDMEPIIHPRHNLVRQMLWEEERNKCPHDMGKCGGNIILTGIADAKNLVCDKIAILACTNGHKWMSPVID</sequence>
<proteinExistence type="predicted"/>
<accession>A0A1G2LTU4</accession>
<organism evidence="1 2">
    <name type="scientific">Candidatus Sungbacteria bacterium RIFCSPLOWO2_12_FULL_41_11</name>
    <dbReference type="NCBI Taxonomy" id="1802286"/>
    <lineage>
        <taxon>Bacteria</taxon>
        <taxon>Candidatus Sungiibacteriota</taxon>
    </lineage>
</organism>
<gene>
    <name evidence="1" type="ORF">A3G49_05160</name>
</gene>
<dbReference type="Proteomes" id="UP000177171">
    <property type="component" value="Unassembled WGS sequence"/>
</dbReference>
<evidence type="ECO:0000313" key="2">
    <source>
        <dbReference type="Proteomes" id="UP000177171"/>
    </source>
</evidence>
<dbReference type="EMBL" id="MHQY01000011">
    <property type="protein sequence ID" value="OHA14279.1"/>
    <property type="molecule type" value="Genomic_DNA"/>
</dbReference>
<reference evidence="1 2" key="1">
    <citation type="journal article" date="2016" name="Nat. Commun.">
        <title>Thousands of microbial genomes shed light on interconnected biogeochemical processes in an aquifer system.</title>
        <authorList>
            <person name="Anantharaman K."/>
            <person name="Brown C.T."/>
            <person name="Hug L.A."/>
            <person name="Sharon I."/>
            <person name="Castelle C.J."/>
            <person name="Probst A.J."/>
            <person name="Thomas B.C."/>
            <person name="Singh A."/>
            <person name="Wilkins M.J."/>
            <person name="Karaoz U."/>
            <person name="Brodie E.L."/>
            <person name="Williams K.H."/>
            <person name="Hubbard S.S."/>
            <person name="Banfield J.F."/>
        </authorList>
    </citation>
    <scope>NUCLEOTIDE SEQUENCE [LARGE SCALE GENOMIC DNA]</scope>
</reference>
<dbReference type="AlphaFoldDB" id="A0A1G2LTU4"/>
<evidence type="ECO:0000313" key="1">
    <source>
        <dbReference type="EMBL" id="OHA14279.1"/>
    </source>
</evidence>
<comment type="caution">
    <text evidence="1">The sequence shown here is derived from an EMBL/GenBank/DDBJ whole genome shotgun (WGS) entry which is preliminary data.</text>
</comment>
<name>A0A1G2LTU4_9BACT</name>